<evidence type="ECO:0000313" key="1">
    <source>
        <dbReference type="EMBL" id="CAH7675825.1"/>
    </source>
</evidence>
<keyword evidence="2" id="KW-1185">Reference proteome</keyword>
<dbReference type="InterPro" id="IPR036397">
    <property type="entry name" value="RNaseH_sf"/>
</dbReference>
<gene>
    <name evidence="1" type="ORF">PPACK8108_LOCUS10898</name>
</gene>
<proteinExistence type="predicted"/>
<organism evidence="1 2">
    <name type="scientific">Phakopsora pachyrhizi</name>
    <name type="common">Asian soybean rust disease fungus</name>
    <dbReference type="NCBI Taxonomy" id="170000"/>
    <lineage>
        <taxon>Eukaryota</taxon>
        <taxon>Fungi</taxon>
        <taxon>Dikarya</taxon>
        <taxon>Basidiomycota</taxon>
        <taxon>Pucciniomycotina</taxon>
        <taxon>Pucciniomycetes</taxon>
        <taxon>Pucciniales</taxon>
        <taxon>Phakopsoraceae</taxon>
        <taxon>Phakopsora</taxon>
    </lineage>
</organism>
<evidence type="ECO:0000313" key="2">
    <source>
        <dbReference type="Proteomes" id="UP001153365"/>
    </source>
</evidence>
<dbReference type="AlphaFoldDB" id="A0AAV0B0X1"/>
<dbReference type="Proteomes" id="UP001153365">
    <property type="component" value="Unassembled WGS sequence"/>
</dbReference>
<name>A0AAV0B0X1_PHAPC</name>
<comment type="caution">
    <text evidence="1">The sequence shown here is derived from an EMBL/GenBank/DDBJ whole genome shotgun (WGS) entry which is preliminary data.</text>
</comment>
<dbReference type="EMBL" id="CALTRL010002477">
    <property type="protein sequence ID" value="CAH7675825.1"/>
    <property type="molecule type" value="Genomic_DNA"/>
</dbReference>
<dbReference type="Gene3D" id="3.30.420.10">
    <property type="entry name" value="Ribonuclease H-like superfamily/Ribonuclease H"/>
    <property type="match status" value="1"/>
</dbReference>
<accession>A0AAV0B0X1</accession>
<protein>
    <submittedName>
        <fullName evidence="1">Expressed protein</fullName>
    </submittedName>
</protein>
<sequence>MTPITISIIFRIENSVCSGNQRATRSVQIAKPAYNANIVAPRAKEWDMSDDNGSTVFTTNIGAQTSGERQHEFNYLKNRIKKMNEKVKLISNQMWDLEKKIKEVGKVKKNQSSKQQQISLSQPLLHLVFIILFILSN</sequence>
<dbReference type="GO" id="GO:0003676">
    <property type="term" value="F:nucleic acid binding"/>
    <property type="evidence" value="ECO:0007669"/>
    <property type="project" value="InterPro"/>
</dbReference>
<reference evidence="1" key="1">
    <citation type="submission" date="2022-06" db="EMBL/GenBank/DDBJ databases">
        <authorList>
            <consortium name="SYNGENTA / RWTH Aachen University"/>
        </authorList>
    </citation>
    <scope>NUCLEOTIDE SEQUENCE</scope>
</reference>